<feature type="domain" description="Pyruvate phosphate dikinase AMP/ATP-binding" evidence="3">
    <location>
        <begin position="61"/>
        <end position="111"/>
    </location>
</feature>
<reference evidence="4 5" key="1">
    <citation type="journal article" date="2018" name="Syst. Appl. Microbiol.">
        <title>A new symbiotic nanoarchaeote (Candidatus Nanoclepta minutus) and its host (Zestosphaera tikiterensis gen. nov., sp. nov.) from a New Zealand hot spring.</title>
        <authorList>
            <person name="St John E."/>
            <person name="Liu Y."/>
            <person name="Podar M."/>
            <person name="Stott M.B."/>
            <person name="Meneghin J."/>
            <person name="Chen Z."/>
            <person name="Lagutin K."/>
            <person name="Mitchell K."/>
            <person name="Reysenbach A.L."/>
        </authorList>
    </citation>
    <scope>NUCLEOTIDE SEQUENCE [LARGE SCALE GENOMIC DNA]</scope>
    <source>
        <strain evidence="4">NZ3</strain>
    </source>
</reference>
<protein>
    <recommendedName>
        <fullName evidence="6">Pyruvate, water dikinase</fullName>
    </recommendedName>
</protein>
<proteinExistence type="predicted"/>
<feature type="coiled-coil region" evidence="1">
    <location>
        <begin position="426"/>
        <end position="453"/>
    </location>
</feature>
<dbReference type="SUPFAM" id="SSF52009">
    <property type="entry name" value="Phosphohistidine domain"/>
    <property type="match status" value="1"/>
</dbReference>
<evidence type="ECO:0000313" key="4">
    <source>
        <dbReference type="EMBL" id="RIB35340.1"/>
    </source>
</evidence>
<accession>A0A397WMP8</accession>
<dbReference type="GO" id="GO:0005524">
    <property type="term" value="F:ATP binding"/>
    <property type="evidence" value="ECO:0007669"/>
    <property type="project" value="InterPro"/>
</dbReference>
<name>A0A397WMP8_9ARCH</name>
<dbReference type="InterPro" id="IPR013815">
    <property type="entry name" value="ATP_grasp_subdomain_1"/>
</dbReference>
<dbReference type="PANTHER" id="PTHR43615">
    <property type="entry name" value="PHOSPHOENOLPYRUVATE SYNTHASE-RELATED"/>
    <property type="match status" value="1"/>
</dbReference>
<dbReference type="SUPFAM" id="SSF56059">
    <property type="entry name" value="Glutathione synthetase ATP-binding domain-like"/>
    <property type="match status" value="1"/>
</dbReference>
<dbReference type="InterPro" id="IPR051549">
    <property type="entry name" value="PEP_Utilizing_Enz"/>
</dbReference>
<evidence type="ECO:0008006" key="6">
    <source>
        <dbReference type="Google" id="ProtNLM"/>
    </source>
</evidence>
<evidence type="ECO:0000256" key="1">
    <source>
        <dbReference type="SAM" id="Coils"/>
    </source>
</evidence>
<dbReference type="GO" id="GO:0016301">
    <property type="term" value="F:kinase activity"/>
    <property type="evidence" value="ECO:0007669"/>
    <property type="project" value="InterPro"/>
</dbReference>
<dbReference type="Pfam" id="PF01326">
    <property type="entry name" value="PPDK_N"/>
    <property type="match status" value="1"/>
</dbReference>
<dbReference type="AlphaFoldDB" id="A0A397WMP8"/>
<dbReference type="Proteomes" id="UP000266622">
    <property type="component" value="Unassembled WGS sequence"/>
</dbReference>
<evidence type="ECO:0000259" key="2">
    <source>
        <dbReference type="Pfam" id="PF00391"/>
    </source>
</evidence>
<dbReference type="InterPro" id="IPR008279">
    <property type="entry name" value="PEP-util_enz_mobile_dom"/>
</dbReference>
<organism evidence="4 5">
    <name type="scientific">Candidatus Nanoclepta minutus</name>
    <dbReference type="NCBI Taxonomy" id="1940235"/>
    <lineage>
        <taxon>Archaea</taxon>
        <taxon>Nanobdellota</taxon>
        <taxon>Candidatus Nanoclepta</taxon>
    </lineage>
</organism>
<comment type="caution">
    <text evidence="4">The sequence shown here is derived from an EMBL/GenBank/DDBJ whole genome shotgun (WGS) entry which is preliminary data.</text>
</comment>
<gene>
    <name evidence="4" type="ORF">BXU00_02330</name>
</gene>
<dbReference type="Gene3D" id="3.50.30.10">
    <property type="entry name" value="Phosphohistidine domain"/>
    <property type="match status" value="1"/>
</dbReference>
<dbReference type="EMBL" id="MWMI01000003">
    <property type="protein sequence ID" value="RIB35340.1"/>
    <property type="molecule type" value="Genomic_DNA"/>
</dbReference>
<dbReference type="InterPro" id="IPR002192">
    <property type="entry name" value="PPDK_AMP/ATP-bd"/>
</dbReference>
<dbReference type="Gene3D" id="3.30.1490.20">
    <property type="entry name" value="ATP-grasp fold, A domain"/>
    <property type="match status" value="1"/>
</dbReference>
<dbReference type="PANTHER" id="PTHR43615:SF1">
    <property type="entry name" value="PPDK_N DOMAIN-CONTAINING PROTEIN"/>
    <property type="match status" value="1"/>
</dbReference>
<dbReference type="Pfam" id="PF00391">
    <property type="entry name" value="PEP-utilizers"/>
    <property type="match status" value="1"/>
</dbReference>
<evidence type="ECO:0000259" key="3">
    <source>
        <dbReference type="Pfam" id="PF01326"/>
    </source>
</evidence>
<evidence type="ECO:0000313" key="5">
    <source>
        <dbReference type="Proteomes" id="UP000266622"/>
    </source>
</evidence>
<keyword evidence="1" id="KW-0175">Coiled coil</keyword>
<sequence>MITSLIEDPNLIGNKAANLSKFRGLLNIPKSLVITTEAFREYIKDKSFLDKLVEYLDDSLSDFKRPLIFRSSSTVEDTPEKSYAGVFKSVLNVYTKEDMKEAIKEIYEDFLRKSREDIAILVQEQFTKGKFGVMFGFDDKIVLEVTLNDPTGITSGRAKIKDLYIIDGENAYVYNNKNWKILFDLEIEKIKEADGKIKNVIYPYDVEFVVYKGDFYLLQVRPLHKKPEFRIGTSNLYGVGVSSGKVMGRVSFSEDNKGVDKILVIDEVPFDEIEKVKEFGGIIIEIGSLLSHIAIHMREYGIPAIVGVPIKYFREGELIEMDGSTGEIKFLDRRGFEISRIEREIEIYDPKMLRLLIVDKYAFVLYPKDGYSILFYRDSRGLDYVLRISEDPLVDGGVDSWHTYVTILELSLLDSEVRGDFERVIKAIEEANMEKIEKLYGELKNKISRYYREAEMKEDLYLVEKTYAYIRLVRNVLLFEYGQKLMNNPKFMELVKKDEGERLPELYKIYELFDKLYDRIEKEHGLKKMDYTSYLAFQIDILKKESKV</sequence>
<feature type="domain" description="PEP-utilising enzyme mobile" evidence="2">
    <location>
        <begin position="261"/>
        <end position="326"/>
    </location>
</feature>
<dbReference type="InterPro" id="IPR036637">
    <property type="entry name" value="Phosphohistidine_dom_sf"/>
</dbReference>